<organism evidence="2 3">
    <name type="scientific">Pseudoalteromonas haloplanktis</name>
    <name type="common">Alteromonas haloplanktis</name>
    <dbReference type="NCBI Taxonomy" id="228"/>
    <lineage>
        <taxon>Bacteria</taxon>
        <taxon>Pseudomonadati</taxon>
        <taxon>Pseudomonadota</taxon>
        <taxon>Gammaproteobacteria</taxon>
        <taxon>Alteromonadales</taxon>
        <taxon>Pseudoalteromonadaceae</taxon>
        <taxon>Pseudoalteromonas</taxon>
    </lineage>
</organism>
<dbReference type="EMBL" id="CAMAPB010000079">
    <property type="protein sequence ID" value="CAH9065693.1"/>
    <property type="molecule type" value="Genomic_DNA"/>
</dbReference>
<dbReference type="RefSeq" id="WP_262977342.1">
    <property type="nucleotide sequence ID" value="NZ_CAMAPB010000079.1"/>
</dbReference>
<gene>
    <name evidence="2" type="ORF">PSEHALCIP103_03431</name>
</gene>
<keyword evidence="3" id="KW-1185">Reference proteome</keyword>
<dbReference type="Proteomes" id="UP001152447">
    <property type="component" value="Unassembled WGS sequence"/>
</dbReference>
<feature type="signal peptide" evidence="1">
    <location>
        <begin position="1"/>
        <end position="27"/>
    </location>
</feature>
<keyword evidence="1" id="KW-0732">Signal</keyword>
<sequence length="91" mass="10001">MIKTPCFTQFNLISIMFLFLLAGCSESEVSTQKQNEPRAVKLITIGDESQSKTLTYPATIDTIKSSKLAFQVSGKLETLNVIAAQNVKKAM</sequence>
<evidence type="ECO:0000313" key="3">
    <source>
        <dbReference type="Proteomes" id="UP001152447"/>
    </source>
</evidence>
<dbReference type="AlphaFoldDB" id="A0A9W4R411"/>
<name>A0A9W4R411_PSEHA</name>
<dbReference type="PROSITE" id="PS51257">
    <property type="entry name" value="PROKAR_LIPOPROTEIN"/>
    <property type="match status" value="1"/>
</dbReference>
<accession>A0A9W4R411</accession>
<evidence type="ECO:0000313" key="2">
    <source>
        <dbReference type="EMBL" id="CAH9065693.1"/>
    </source>
</evidence>
<proteinExistence type="predicted"/>
<protein>
    <submittedName>
        <fullName evidence="2">Uncharacterized protein</fullName>
    </submittedName>
</protein>
<feature type="chain" id="PRO_5040942473" evidence="1">
    <location>
        <begin position="28"/>
        <end position="91"/>
    </location>
</feature>
<reference evidence="2" key="1">
    <citation type="submission" date="2022-07" db="EMBL/GenBank/DDBJ databases">
        <authorList>
            <person name="Criscuolo A."/>
        </authorList>
    </citation>
    <scope>NUCLEOTIDE SEQUENCE</scope>
    <source>
        <strain evidence="2">CIP103197</strain>
    </source>
</reference>
<comment type="caution">
    <text evidence="2">The sequence shown here is derived from an EMBL/GenBank/DDBJ whole genome shotgun (WGS) entry which is preliminary data.</text>
</comment>
<evidence type="ECO:0000256" key="1">
    <source>
        <dbReference type="SAM" id="SignalP"/>
    </source>
</evidence>